<comment type="caution">
    <text evidence="1">The sequence shown here is derived from an EMBL/GenBank/DDBJ whole genome shotgun (WGS) entry which is preliminary data.</text>
</comment>
<name>A0ABN9SA41_9DINO</name>
<proteinExistence type="predicted"/>
<evidence type="ECO:0000313" key="1">
    <source>
        <dbReference type="EMBL" id="CAK0828139.1"/>
    </source>
</evidence>
<reference evidence="1" key="1">
    <citation type="submission" date="2023-10" db="EMBL/GenBank/DDBJ databases">
        <authorList>
            <person name="Chen Y."/>
            <person name="Shah S."/>
            <person name="Dougan E. K."/>
            <person name="Thang M."/>
            <person name="Chan C."/>
        </authorList>
    </citation>
    <scope>NUCLEOTIDE SEQUENCE [LARGE SCALE GENOMIC DNA]</scope>
</reference>
<protein>
    <submittedName>
        <fullName evidence="1">Uncharacterized protein</fullName>
    </submittedName>
</protein>
<dbReference type="Proteomes" id="UP001189429">
    <property type="component" value="Unassembled WGS sequence"/>
</dbReference>
<feature type="non-terminal residue" evidence="1">
    <location>
        <position position="1"/>
    </location>
</feature>
<feature type="non-terminal residue" evidence="1">
    <location>
        <position position="1017"/>
    </location>
</feature>
<sequence>QYFEAVMRHLENDGDSYKTEYRSQRKDLIRRRGMMRAEGADKNEEEFERVQRQLYQITRRLQNLRKQQTADTRQALLHELAQVWKNQQWAQMHKIKNSLTSTGRGPKKRYIFAARQNMTVEEWRDGLQLQPHQGGMQANSINWDDALDDVQFLPKVLERDRAIQLAQADLEGQIRYLKKAPKRRATPGRGAYAEALLQLLSPEYHSAEDPNGNGWEVGITPTAFLHKYQQFVTLVREKDQVPPSFLRSQMFAQSKDNGKIGIKGQRLLHCFDSCGVSWSGQLARRLRAPPKFPPFAHGGIAGRRREGAILALSSAMWCCRDLKLSHTLSNFDGTNAFASTDREHLRAQHSAQHYEHNIELCKHAIDGLVVHANGIDGELDMKPARGTTMGHAMAAGDFIAVYTPQVQQWNQQLGVHDHTYTWLQCDSILEEETETGGQVEDIGIGLYVDDISRVHIHAHEASPRAMELQPNTATGKLSTCIGATGHTLNESKTNLITHIIGKGSFAAVKTLAASRSVSGSIVREARALGPLLTFDGSLRAELRGRIRAARAGWRSPGKLWAEPVPLRMRRLLFIAHVQSAGISGLTGFVLPRSFTDKLDVVFLRFLRVLSRGTTEEIDGKVRGETYAQVFAHHKLSRTVVELRIQRIRWYQKMAQHPQRHSQVLAGIFGSTRMDLAVDRPRMGTNEDPSEHSTPWARQVYSDLEIFAKVDPASRFAQAWNSRDGLLDFFRKEEFRKVFFGKRPQHIRHLFDRHYEAEEKEDKYKGAEYIEGEEDANLQPIEAANYSCDLCSPSTELTAHLDHAQQHAAGRQLKRARGKGAGAGSDEDVDATANEKIFTLQKRTLNNTQTLRILMGALWDCLIVPMAHAVASEGMRMGQEYHRLSTEEKRKDLGPPHLHIFGRIIPTLVKMQGLPDDTKAILEPFAKLMTSMDREELNDLVRYFRIKKTYNEDNQKADQARIHAMLSPLAISPFHRPQLIQRYRDKTGDQVEMPNATIAEIRLHVIKALVASGGVVKI</sequence>
<accession>A0ABN9SA41</accession>
<gene>
    <name evidence="1" type="ORF">PCOR1329_LOCUS27459</name>
</gene>
<keyword evidence="2" id="KW-1185">Reference proteome</keyword>
<evidence type="ECO:0000313" key="2">
    <source>
        <dbReference type="Proteomes" id="UP001189429"/>
    </source>
</evidence>
<dbReference type="EMBL" id="CAUYUJ010009961">
    <property type="protein sequence ID" value="CAK0828139.1"/>
    <property type="molecule type" value="Genomic_DNA"/>
</dbReference>
<organism evidence="1 2">
    <name type="scientific">Prorocentrum cordatum</name>
    <dbReference type="NCBI Taxonomy" id="2364126"/>
    <lineage>
        <taxon>Eukaryota</taxon>
        <taxon>Sar</taxon>
        <taxon>Alveolata</taxon>
        <taxon>Dinophyceae</taxon>
        <taxon>Prorocentrales</taxon>
        <taxon>Prorocentraceae</taxon>
        <taxon>Prorocentrum</taxon>
    </lineage>
</organism>